<name>A0AA36CT79_9BILA</name>
<dbReference type="SUPFAM" id="SSF50814">
    <property type="entry name" value="Lipocalins"/>
    <property type="match status" value="1"/>
</dbReference>
<dbReference type="FunFam" id="2.40.128.20:FF:000001">
    <property type="entry name" value="Fatty acid-binding protein, adipocyte"/>
    <property type="match status" value="1"/>
</dbReference>
<dbReference type="Gene3D" id="2.40.128.20">
    <property type="match status" value="1"/>
</dbReference>
<organism evidence="4 5">
    <name type="scientific">Mesorhabditis spiculigera</name>
    <dbReference type="NCBI Taxonomy" id="96644"/>
    <lineage>
        <taxon>Eukaryota</taxon>
        <taxon>Metazoa</taxon>
        <taxon>Ecdysozoa</taxon>
        <taxon>Nematoda</taxon>
        <taxon>Chromadorea</taxon>
        <taxon>Rhabditida</taxon>
        <taxon>Rhabditina</taxon>
        <taxon>Rhabditomorpha</taxon>
        <taxon>Rhabditoidea</taxon>
        <taxon>Rhabditidae</taxon>
        <taxon>Mesorhabditinae</taxon>
        <taxon>Mesorhabditis</taxon>
    </lineage>
</organism>
<dbReference type="AlphaFoldDB" id="A0AA36CT79"/>
<dbReference type="Pfam" id="PF00061">
    <property type="entry name" value="Lipocalin"/>
    <property type="match status" value="1"/>
</dbReference>
<reference evidence="4" key="1">
    <citation type="submission" date="2023-06" db="EMBL/GenBank/DDBJ databases">
        <authorList>
            <person name="Delattre M."/>
        </authorList>
    </citation>
    <scope>NUCLEOTIDE SEQUENCE</scope>
    <source>
        <strain evidence="4">AF72</strain>
    </source>
</reference>
<dbReference type="CDD" id="cd00742">
    <property type="entry name" value="FABP"/>
    <property type="match status" value="1"/>
</dbReference>
<dbReference type="PRINTS" id="PR00178">
    <property type="entry name" value="FATTYACIDBP"/>
</dbReference>
<sequence>MSLNDFAGTWVQSHQENFEEYMKEVGVGLITRKAAANLKVTLHITVDGQTLTWRQESTLKNYEITFTIDKELEEETADGRHFKTVFTFDGHKIHQKQTPIKSSDKPSEITRWIEGNELHIEMVSGSVKATRVYTKQ</sequence>
<dbReference type="InterPro" id="IPR000566">
    <property type="entry name" value="Lipocln_cytosolic_FA-bd_dom"/>
</dbReference>
<proteinExistence type="inferred from homology"/>
<evidence type="ECO:0000256" key="2">
    <source>
        <dbReference type="ARBA" id="ARBA00023121"/>
    </source>
</evidence>
<dbReference type="InterPro" id="IPR012674">
    <property type="entry name" value="Calycin"/>
</dbReference>
<dbReference type="PANTHER" id="PTHR11955">
    <property type="entry name" value="FATTY ACID BINDING PROTEIN"/>
    <property type="match status" value="1"/>
</dbReference>
<feature type="domain" description="Lipocalin/cytosolic fatty-acid binding" evidence="3">
    <location>
        <begin position="7"/>
        <end position="134"/>
    </location>
</feature>
<protein>
    <recommendedName>
        <fullName evidence="3">Lipocalin/cytosolic fatty-acid binding domain-containing protein</fullName>
    </recommendedName>
</protein>
<dbReference type="Proteomes" id="UP001177023">
    <property type="component" value="Unassembled WGS sequence"/>
</dbReference>
<dbReference type="EMBL" id="CATQJA010002625">
    <property type="protein sequence ID" value="CAJ0573999.1"/>
    <property type="molecule type" value="Genomic_DNA"/>
</dbReference>
<comment type="similarity">
    <text evidence="1">Belongs to the calycin superfamily. Fatty-acid binding protein (FABP) family.</text>
</comment>
<evidence type="ECO:0000259" key="3">
    <source>
        <dbReference type="Pfam" id="PF00061"/>
    </source>
</evidence>
<evidence type="ECO:0000313" key="4">
    <source>
        <dbReference type="EMBL" id="CAJ0573999.1"/>
    </source>
</evidence>
<comment type="caution">
    <text evidence="4">The sequence shown here is derived from an EMBL/GenBank/DDBJ whole genome shotgun (WGS) entry which is preliminary data.</text>
</comment>
<dbReference type="InterPro" id="IPR000463">
    <property type="entry name" value="Fatty_acid-bd"/>
</dbReference>
<dbReference type="InterPro" id="IPR031259">
    <property type="entry name" value="ILBP"/>
</dbReference>
<accession>A0AA36CT79</accession>
<evidence type="ECO:0000256" key="1">
    <source>
        <dbReference type="ARBA" id="ARBA00008390"/>
    </source>
</evidence>
<gene>
    <name evidence="4" type="ORF">MSPICULIGERA_LOCUS12343</name>
</gene>
<feature type="non-terminal residue" evidence="4">
    <location>
        <position position="1"/>
    </location>
</feature>
<evidence type="ECO:0000313" key="5">
    <source>
        <dbReference type="Proteomes" id="UP001177023"/>
    </source>
</evidence>
<keyword evidence="2" id="KW-0446">Lipid-binding</keyword>
<dbReference type="GO" id="GO:0005504">
    <property type="term" value="F:fatty acid binding"/>
    <property type="evidence" value="ECO:0007669"/>
    <property type="project" value="UniProtKB-ARBA"/>
</dbReference>
<keyword evidence="5" id="KW-1185">Reference proteome</keyword>